<feature type="compositionally biased region" description="Basic and acidic residues" evidence="1">
    <location>
        <begin position="13"/>
        <end position="23"/>
    </location>
</feature>
<dbReference type="HOGENOM" id="CLU_681689_0_0_1"/>
<dbReference type="Proteomes" id="UP000016923">
    <property type="component" value="Unassembled WGS sequence"/>
</dbReference>
<keyword evidence="3" id="KW-1185">Reference proteome</keyword>
<feature type="compositionally biased region" description="Low complexity" evidence="1">
    <location>
        <begin position="377"/>
        <end position="389"/>
    </location>
</feature>
<organism evidence="2 3">
    <name type="scientific">Ophiostoma piceae (strain UAMH 11346)</name>
    <name type="common">Sap stain fungus</name>
    <dbReference type="NCBI Taxonomy" id="1262450"/>
    <lineage>
        <taxon>Eukaryota</taxon>
        <taxon>Fungi</taxon>
        <taxon>Dikarya</taxon>
        <taxon>Ascomycota</taxon>
        <taxon>Pezizomycotina</taxon>
        <taxon>Sordariomycetes</taxon>
        <taxon>Sordariomycetidae</taxon>
        <taxon>Ophiostomatales</taxon>
        <taxon>Ophiostomataceae</taxon>
        <taxon>Ophiostoma</taxon>
    </lineage>
</organism>
<accession>S3CAT8</accession>
<evidence type="ECO:0000313" key="3">
    <source>
        <dbReference type="Proteomes" id="UP000016923"/>
    </source>
</evidence>
<dbReference type="AlphaFoldDB" id="S3CAT8"/>
<sequence length="404" mass="42865">MERHLTKGSTNKESNKGLREALKPAKIPSASATKATPASLPSTPNPPPTTIEEATKALEEATHRAGWFAKQGTKAIVTEGYMADFTYAKAGASIATVAATAAYSITDIKYGSLLFSTFIHEADSAVLAAEAAYAVLAANSGTTTWIMWALWSLLTLIPRLILWLFWPLDFDVSPVILNMTLQSIIASGATSAAAAQSAIEAAAATDKVTTFTATDDHTHYDANDLSRLYDASRLALASASVASVAARATRTLRPMMSIRAAHAACNAMAASRDATIMRLKIMVAMAQMPGLELGAIENKDMQAWITDFDVLKASQSGLEKDDLPAHERFDYYHVAMAEIFSAKKIKDGLHNGTITVDTGSGRASDADMSGDSGLDDASTVSASTVRASTPEQVDEAMDYVRIGS</sequence>
<gene>
    <name evidence="2" type="ORF">F503_07656</name>
</gene>
<feature type="region of interest" description="Disordered" evidence="1">
    <location>
        <begin position="356"/>
        <end position="390"/>
    </location>
</feature>
<name>S3CAT8_OPHP1</name>
<proteinExistence type="predicted"/>
<feature type="region of interest" description="Disordered" evidence="1">
    <location>
        <begin position="1"/>
        <end position="49"/>
    </location>
</feature>
<evidence type="ECO:0000313" key="2">
    <source>
        <dbReference type="EMBL" id="EPE03353.1"/>
    </source>
</evidence>
<dbReference type="EMBL" id="KE148168">
    <property type="protein sequence ID" value="EPE03353.1"/>
    <property type="molecule type" value="Genomic_DNA"/>
</dbReference>
<feature type="compositionally biased region" description="Low complexity" evidence="1">
    <location>
        <begin position="28"/>
        <end position="42"/>
    </location>
</feature>
<protein>
    <submittedName>
        <fullName evidence="2">Uncharacterized protein</fullName>
    </submittedName>
</protein>
<dbReference type="VEuPathDB" id="FungiDB:F503_07656"/>
<evidence type="ECO:0000256" key="1">
    <source>
        <dbReference type="SAM" id="MobiDB-lite"/>
    </source>
</evidence>
<reference evidence="2 3" key="1">
    <citation type="journal article" date="2013" name="BMC Genomics">
        <title>The genome and transcriptome of the pine saprophyte Ophiostoma piceae, and a comparison with the bark beetle-associated pine pathogen Grosmannia clavigera.</title>
        <authorList>
            <person name="Haridas S."/>
            <person name="Wang Y."/>
            <person name="Lim L."/>
            <person name="Massoumi Alamouti S."/>
            <person name="Jackman S."/>
            <person name="Docking R."/>
            <person name="Robertson G."/>
            <person name="Birol I."/>
            <person name="Bohlmann J."/>
            <person name="Breuil C."/>
        </authorList>
    </citation>
    <scope>NUCLEOTIDE SEQUENCE [LARGE SCALE GENOMIC DNA]</scope>
    <source>
        <strain evidence="2 3">UAMH 11346</strain>
    </source>
</reference>